<feature type="transmembrane region" description="Helical" evidence="5">
    <location>
        <begin position="6"/>
        <end position="24"/>
    </location>
</feature>
<comment type="caution">
    <text evidence="6">The sequence shown here is derived from an EMBL/GenBank/DDBJ whole genome shotgun (WGS) entry which is preliminary data.</text>
</comment>
<evidence type="ECO:0000256" key="3">
    <source>
        <dbReference type="ARBA" id="ARBA00022989"/>
    </source>
</evidence>
<gene>
    <name evidence="6" type="primary">ytaF</name>
    <name evidence="6" type="ORF">FCL54_02215</name>
</gene>
<keyword evidence="4 5" id="KW-0472">Membrane</keyword>
<proteinExistence type="predicted"/>
<evidence type="ECO:0000256" key="5">
    <source>
        <dbReference type="SAM" id="Phobius"/>
    </source>
</evidence>
<keyword evidence="7" id="KW-1185">Reference proteome</keyword>
<dbReference type="EMBL" id="SWLG01000001">
    <property type="protein sequence ID" value="TLS39149.1"/>
    <property type="molecule type" value="Genomic_DNA"/>
</dbReference>
<evidence type="ECO:0000256" key="4">
    <source>
        <dbReference type="ARBA" id="ARBA00023136"/>
    </source>
</evidence>
<dbReference type="RefSeq" id="WP_138122706.1">
    <property type="nucleotide sequence ID" value="NZ_SWLG01000001.1"/>
</dbReference>
<feature type="transmembrane region" description="Helical" evidence="5">
    <location>
        <begin position="161"/>
        <end position="179"/>
    </location>
</feature>
<accession>A0A5R9F9G0</accession>
<evidence type="ECO:0000256" key="1">
    <source>
        <dbReference type="ARBA" id="ARBA00022475"/>
    </source>
</evidence>
<evidence type="ECO:0000313" key="6">
    <source>
        <dbReference type="EMBL" id="TLS39149.1"/>
    </source>
</evidence>
<protein>
    <submittedName>
        <fullName evidence="6">Sporulation membrane protein YtaF</fullName>
    </submittedName>
</protein>
<evidence type="ECO:0000313" key="7">
    <source>
        <dbReference type="Proteomes" id="UP000308230"/>
    </source>
</evidence>
<evidence type="ECO:0000256" key="2">
    <source>
        <dbReference type="ARBA" id="ARBA00022692"/>
    </source>
</evidence>
<dbReference type="Proteomes" id="UP000308230">
    <property type="component" value="Unassembled WGS sequence"/>
</dbReference>
<dbReference type="InterPro" id="IPR003810">
    <property type="entry name" value="Mntp/YtaF"/>
</dbReference>
<sequence length="210" mass="22595">MQWISLFLLAFAVSIDGFSVGLTYGLRKMKIPFKSIVIISCCSAITLLVAMSAGYLIQGWLSPVAAEKIGGLILIVIGSWVLYQVMRPSKEDKKESVQRTLIKLEIKSLGVVIQILRKPTVADFDDSGTITGIEAILLGTALSLDAFGAGIGASLVGYSPLWTAVCIAIMSSAFVMLGLKFGNAASRFKWVEKLSFLPGFLLIVIGVFKI</sequence>
<feature type="transmembrane region" description="Helical" evidence="5">
    <location>
        <begin position="36"/>
        <end position="57"/>
    </location>
</feature>
<reference evidence="6 7" key="1">
    <citation type="submission" date="2019-04" db="EMBL/GenBank/DDBJ databases">
        <title>Bacillus caeni sp. nov., a bacterium isolated from mangrove sediment.</title>
        <authorList>
            <person name="Huang H."/>
            <person name="Mo K."/>
            <person name="Hu Y."/>
        </authorList>
    </citation>
    <scope>NUCLEOTIDE SEQUENCE [LARGE SCALE GENOMIC DNA]</scope>
    <source>
        <strain evidence="6 7">HB172195</strain>
    </source>
</reference>
<keyword evidence="3 5" id="KW-1133">Transmembrane helix</keyword>
<feature type="transmembrane region" description="Helical" evidence="5">
    <location>
        <begin position="191"/>
        <end position="208"/>
    </location>
</feature>
<keyword evidence="2 5" id="KW-0812">Transmembrane</keyword>
<dbReference type="NCBIfam" id="TIGR02840">
    <property type="entry name" value="spore_YtaF"/>
    <property type="match status" value="1"/>
</dbReference>
<feature type="transmembrane region" description="Helical" evidence="5">
    <location>
        <begin position="69"/>
        <end position="86"/>
    </location>
</feature>
<dbReference type="Pfam" id="PF02659">
    <property type="entry name" value="Mntp"/>
    <property type="match status" value="2"/>
</dbReference>
<name>A0A5R9F9G0_9BACL</name>
<dbReference type="PANTHER" id="PTHR35529">
    <property type="entry name" value="MANGANESE EFFLUX PUMP MNTP-RELATED"/>
    <property type="match status" value="1"/>
</dbReference>
<organism evidence="6 7">
    <name type="scientific">Exobacillus caeni</name>
    <dbReference type="NCBI Taxonomy" id="2574798"/>
    <lineage>
        <taxon>Bacteria</taxon>
        <taxon>Bacillati</taxon>
        <taxon>Bacillota</taxon>
        <taxon>Bacilli</taxon>
        <taxon>Bacillales</taxon>
        <taxon>Guptibacillaceae</taxon>
        <taxon>Exobacillus</taxon>
    </lineage>
</organism>
<dbReference type="PANTHER" id="PTHR35529:SF2">
    <property type="entry name" value="SPORULATION PROTEIN YTAF-RELATED"/>
    <property type="match status" value="1"/>
</dbReference>
<dbReference type="InterPro" id="IPR014205">
    <property type="entry name" value="Spore_YtaF"/>
</dbReference>
<keyword evidence="1" id="KW-1003">Cell membrane</keyword>
<dbReference type="AlphaFoldDB" id="A0A5R9F9G0"/>
<dbReference type="OrthoDB" id="1679205at2"/>
<feature type="transmembrane region" description="Helical" evidence="5">
    <location>
        <begin position="135"/>
        <end position="155"/>
    </location>
</feature>